<evidence type="ECO:0000313" key="1">
    <source>
        <dbReference type="EMBL" id="GAH66646.1"/>
    </source>
</evidence>
<dbReference type="AlphaFoldDB" id="X1H8Y0"/>
<dbReference type="EMBL" id="BARU01034704">
    <property type="protein sequence ID" value="GAH66646.1"/>
    <property type="molecule type" value="Genomic_DNA"/>
</dbReference>
<comment type="caution">
    <text evidence="1">The sequence shown here is derived from an EMBL/GenBank/DDBJ whole genome shotgun (WGS) entry which is preliminary data.</text>
</comment>
<gene>
    <name evidence="1" type="ORF">S03H2_54430</name>
</gene>
<protein>
    <submittedName>
        <fullName evidence="1">Uncharacterized protein</fullName>
    </submittedName>
</protein>
<proteinExistence type="predicted"/>
<name>X1H8Y0_9ZZZZ</name>
<reference evidence="1" key="1">
    <citation type="journal article" date="2014" name="Front. Microbiol.">
        <title>High frequency of phylogenetically diverse reductive dehalogenase-homologous genes in deep subseafloor sedimentary metagenomes.</title>
        <authorList>
            <person name="Kawai M."/>
            <person name="Futagami T."/>
            <person name="Toyoda A."/>
            <person name="Takaki Y."/>
            <person name="Nishi S."/>
            <person name="Hori S."/>
            <person name="Arai W."/>
            <person name="Tsubouchi T."/>
            <person name="Morono Y."/>
            <person name="Uchiyama I."/>
            <person name="Ito T."/>
            <person name="Fujiyama A."/>
            <person name="Inagaki F."/>
            <person name="Takami H."/>
        </authorList>
    </citation>
    <scope>NUCLEOTIDE SEQUENCE</scope>
    <source>
        <strain evidence="1">Expedition CK06-06</strain>
    </source>
</reference>
<feature type="non-terminal residue" evidence="1">
    <location>
        <position position="43"/>
    </location>
</feature>
<dbReference type="Gene3D" id="1.10.132.20">
    <property type="entry name" value="Ribosome-recycling factor"/>
    <property type="match status" value="1"/>
</dbReference>
<dbReference type="InterPro" id="IPR036191">
    <property type="entry name" value="RRF_sf"/>
</dbReference>
<organism evidence="1">
    <name type="scientific">marine sediment metagenome</name>
    <dbReference type="NCBI Taxonomy" id="412755"/>
    <lineage>
        <taxon>unclassified sequences</taxon>
        <taxon>metagenomes</taxon>
        <taxon>ecological metagenomes</taxon>
    </lineage>
</organism>
<dbReference type="SUPFAM" id="SSF55194">
    <property type="entry name" value="Ribosome recycling factor, RRF"/>
    <property type="match status" value="1"/>
</dbReference>
<sequence>MVSRILWNIEEKMRTSIEVLKRELATIRTGHATPALIEHIKVE</sequence>
<accession>X1H8Y0</accession>